<evidence type="ECO:0000313" key="2">
    <source>
        <dbReference type="Proteomes" id="UP000182945"/>
    </source>
</evidence>
<dbReference type="AlphaFoldDB" id="A0AAC9NJS1"/>
<dbReference type="Proteomes" id="UP000182945">
    <property type="component" value="Chromosome"/>
</dbReference>
<dbReference type="RefSeq" id="WP_071648656.1">
    <property type="nucleotide sequence ID" value="NZ_CP017962.1"/>
</dbReference>
<reference evidence="1 2" key="1">
    <citation type="submission" date="2016-11" db="EMBL/GenBank/DDBJ databases">
        <title>Complete genome sequencing of Virgibacillus halodenitrificans PDB-F2.</title>
        <authorList>
            <person name="Sun Z."/>
            <person name="Zhou Y."/>
            <person name="Li H."/>
        </authorList>
    </citation>
    <scope>NUCLEOTIDE SEQUENCE [LARGE SCALE GENOMIC DNA]</scope>
    <source>
        <strain evidence="1 2">PDB-F2</strain>
    </source>
</reference>
<dbReference type="KEGG" id="vhl:BME96_06255"/>
<accession>A0AAC9NJS1</accession>
<proteinExistence type="predicted"/>
<protein>
    <submittedName>
        <fullName evidence="1">Uncharacterized protein</fullName>
    </submittedName>
</protein>
<sequence length="96" mass="10994">MDILITIAIFIIILFGFSRLMGYRNNNITLELDDRYTNLTEHAKAVTEELEKEGKKVEYQGDGYFLVDGKQYVMHGRNVAMGGVPLQRTILEPVEK</sequence>
<dbReference type="EMBL" id="CP017962">
    <property type="protein sequence ID" value="APC47797.1"/>
    <property type="molecule type" value="Genomic_DNA"/>
</dbReference>
<name>A0AAC9NJS1_VIRHA</name>
<gene>
    <name evidence="1" type="ORF">BME96_06255</name>
</gene>
<dbReference type="GeneID" id="71513983"/>
<organism evidence="1 2">
    <name type="scientific">Virgibacillus halodenitrificans</name>
    <name type="common">Bacillus halodenitrificans</name>
    <dbReference type="NCBI Taxonomy" id="1482"/>
    <lineage>
        <taxon>Bacteria</taxon>
        <taxon>Bacillati</taxon>
        <taxon>Bacillota</taxon>
        <taxon>Bacilli</taxon>
        <taxon>Bacillales</taxon>
        <taxon>Bacillaceae</taxon>
        <taxon>Virgibacillus</taxon>
    </lineage>
</organism>
<evidence type="ECO:0000313" key="1">
    <source>
        <dbReference type="EMBL" id="APC47797.1"/>
    </source>
</evidence>